<protein>
    <recommendedName>
        <fullName evidence="3">DUF116 domain-containing protein</fullName>
    </recommendedName>
</protein>
<proteinExistence type="predicted"/>
<dbReference type="eggNOG" id="COG1852">
    <property type="taxonomic scope" value="Bacteria"/>
</dbReference>
<dbReference type="KEGG" id="clt:CM240_2866"/>
<dbReference type="Pfam" id="PF01976">
    <property type="entry name" value="DUF116"/>
    <property type="match status" value="1"/>
</dbReference>
<evidence type="ECO:0008006" key="3">
    <source>
        <dbReference type="Google" id="ProtNLM"/>
    </source>
</evidence>
<dbReference type="Proteomes" id="UP000019426">
    <property type="component" value="Chromosome M2/40_rep2"/>
</dbReference>
<dbReference type="PATRIC" id="fig|1216932.3.peg.2827"/>
<dbReference type="EMBL" id="HG917869">
    <property type="protein sequence ID" value="CDM69983.1"/>
    <property type="molecule type" value="Genomic_DNA"/>
</dbReference>
<dbReference type="HOGENOM" id="CLU_055759_0_0_9"/>
<evidence type="ECO:0000313" key="1">
    <source>
        <dbReference type="EMBL" id="CDM69983.1"/>
    </source>
</evidence>
<dbReference type="OrthoDB" id="2521404at2"/>
<dbReference type="PANTHER" id="PTHR43801">
    <property type="entry name" value="NUCLEOTIDE-BINDING PROTEIN-RELATED"/>
    <property type="match status" value="1"/>
</dbReference>
<gene>
    <name evidence="1" type="ORF">CM240_2866</name>
</gene>
<keyword evidence="2" id="KW-1185">Reference proteome</keyword>
<organism evidence="1 2">
    <name type="scientific">Clostridium bornimense</name>
    <dbReference type="NCBI Taxonomy" id="1216932"/>
    <lineage>
        <taxon>Bacteria</taxon>
        <taxon>Bacillati</taxon>
        <taxon>Bacillota</taxon>
        <taxon>Clostridia</taxon>
        <taxon>Eubacteriales</taxon>
        <taxon>Clostridiaceae</taxon>
        <taxon>Clostridium</taxon>
    </lineage>
</organism>
<accession>W6RZU8</accession>
<dbReference type="AlphaFoldDB" id="W6RZU8"/>
<name>W6RZU8_9CLOT</name>
<reference evidence="1 2" key="1">
    <citation type="submission" date="2013-11" db="EMBL/GenBank/DDBJ databases">
        <title>Complete genome sequence of Clostridum sp. M2/40.</title>
        <authorList>
            <person name="Wibberg D."/>
            <person name="Puehler A."/>
            <person name="Schlueter A."/>
        </authorList>
    </citation>
    <scope>NUCLEOTIDE SEQUENCE [LARGE SCALE GENOMIC DNA]</scope>
    <source>
        <strain evidence="2">M2/40</strain>
    </source>
</reference>
<dbReference type="PANTHER" id="PTHR43801:SF1">
    <property type="entry name" value="POLYPRENYL SYNTHETASE"/>
    <property type="match status" value="1"/>
</dbReference>
<sequence length="366" mass="42920">MNGNTYEIYNCSEYYSTVEKLSDIVSKKIIDEAGRYINDFMKETREGRSKEEYSIEILFISVIINEYIGNGVEFKNIPKSIFNILIKLRNGKYKEKVDKLRGRLATKVLIRTTEFKGTMSLKELEYITRWMEATGDFKEEVERIKKWISFLKEKDDNYNSVFFAYCNKLNQWFISIGKEYLGKYTENVDSYLKQYKKDHNNKEDIIYCGRSEVQYHLNMVAAEIMNKVYREEFKKCKDRIVFLPDCMRGYERKCMREKAKQGYKCKGCTESCSIHRITKLGLEKNFDTIIIPHETALFSVSSKKAVGIIGIACPLNLLSGGWKALRMGFIPQCVPLNYCGCDKHWRKEAISTNISIERFYKIYNGI</sequence>
<dbReference type="STRING" id="1216932.CM240_2866"/>
<dbReference type="InterPro" id="IPR002829">
    <property type="entry name" value="DUF116"/>
</dbReference>
<dbReference type="RefSeq" id="WP_044040158.1">
    <property type="nucleotide sequence ID" value="NZ_HG917869.1"/>
</dbReference>
<evidence type="ECO:0000313" key="2">
    <source>
        <dbReference type="Proteomes" id="UP000019426"/>
    </source>
</evidence>